<evidence type="ECO:0000256" key="1">
    <source>
        <dbReference type="SAM" id="MobiDB-lite"/>
    </source>
</evidence>
<sequence length="124" mass="13329">MFIAPQHVNNSKMGISDKELNALAEIVDELAIDPGAPRLDHGTDSMLVSTMAHTVVDPFPPNDGSKVDSVDATAHSHKRSLHGKHHSSSSAKCSRSGTDLADATKDKTMTLEMAEAVEQLFLKH</sequence>
<organism evidence="2 3">
    <name type="scientific">Hibiscus sabdariffa</name>
    <name type="common">roselle</name>
    <dbReference type="NCBI Taxonomy" id="183260"/>
    <lineage>
        <taxon>Eukaryota</taxon>
        <taxon>Viridiplantae</taxon>
        <taxon>Streptophyta</taxon>
        <taxon>Embryophyta</taxon>
        <taxon>Tracheophyta</taxon>
        <taxon>Spermatophyta</taxon>
        <taxon>Magnoliopsida</taxon>
        <taxon>eudicotyledons</taxon>
        <taxon>Gunneridae</taxon>
        <taxon>Pentapetalae</taxon>
        <taxon>rosids</taxon>
        <taxon>malvids</taxon>
        <taxon>Malvales</taxon>
        <taxon>Malvaceae</taxon>
        <taxon>Malvoideae</taxon>
        <taxon>Hibiscus</taxon>
    </lineage>
</organism>
<accession>A0ABR2PNX7</accession>
<dbReference type="Proteomes" id="UP001396334">
    <property type="component" value="Unassembled WGS sequence"/>
</dbReference>
<comment type="caution">
    <text evidence="2">The sequence shown here is derived from an EMBL/GenBank/DDBJ whole genome shotgun (WGS) entry which is preliminary data.</text>
</comment>
<feature type="region of interest" description="Disordered" evidence="1">
    <location>
        <begin position="58"/>
        <end position="101"/>
    </location>
</feature>
<keyword evidence="3" id="KW-1185">Reference proteome</keyword>
<name>A0ABR2PNX7_9ROSI</name>
<evidence type="ECO:0000313" key="3">
    <source>
        <dbReference type="Proteomes" id="UP001396334"/>
    </source>
</evidence>
<gene>
    <name evidence="2" type="ORF">V6N11_008537</name>
</gene>
<feature type="compositionally biased region" description="Basic residues" evidence="1">
    <location>
        <begin position="75"/>
        <end position="87"/>
    </location>
</feature>
<dbReference type="EMBL" id="JBBPBN010000055">
    <property type="protein sequence ID" value="KAK8990018.1"/>
    <property type="molecule type" value="Genomic_DNA"/>
</dbReference>
<evidence type="ECO:0000313" key="2">
    <source>
        <dbReference type="EMBL" id="KAK8990018.1"/>
    </source>
</evidence>
<proteinExistence type="predicted"/>
<reference evidence="2 3" key="1">
    <citation type="journal article" date="2024" name="G3 (Bethesda)">
        <title>Genome assembly of Hibiscus sabdariffa L. provides insights into metabolisms of medicinal natural products.</title>
        <authorList>
            <person name="Kim T."/>
        </authorList>
    </citation>
    <scope>NUCLEOTIDE SEQUENCE [LARGE SCALE GENOMIC DNA]</scope>
    <source>
        <strain evidence="2">TK-2024</strain>
        <tissue evidence="2">Old leaves</tissue>
    </source>
</reference>
<protein>
    <submittedName>
        <fullName evidence="2">Uncharacterized protein</fullName>
    </submittedName>
</protein>